<keyword evidence="1" id="KW-0812">Transmembrane</keyword>
<proteinExistence type="predicted"/>
<dbReference type="AlphaFoldDB" id="A0A1R3J598"/>
<dbReference type="EMBL" id="AWUE01016628">
    <property type="protein sequence ID" value="OMO90025.1"/>
    <property type="molecule type" value="Genomic_DNA"/>
</dbReference>
<keyword evidence="1" id="KW-0472">Membrane</keyword>
<feature type="transmembrane region" description="Helical" evidence="1">
    <location>
        <begin position="36"/>
        <end position="57"/>
    </location>
</feature>
<evidence type="ECO:0000313" key="3">
    <source>
        <dbReference type="Proteomes" id="UP000187203"/>
    </source>
</evidence>
<protein>
    <submittedName>
        <fullName evidence="2">Uncharacterized protein</fullName>
    </submittedName>
</protein>
<evidence type="ECO:0000256" key="1">
    <source>
        <dbReference type="SAM" id="Phobius"/>
    </source>
</evidence>
<keyword evidence="1" id="KW-1133">Transmembrane helix</keyword>
<name>A0A1R3J598_9ROSI</name>
<organism evidence="2 3">
    <name type="scientific">Corchorus olitorius</name>
    <dbReference type="NCBI Taxonomy" id="93759"/>
    <lineage>
        <taxon>Eukaryota</taxon>
        <taxon>Viridiplantae</taxon>
        <taxon>Streptophyta</taxon>
        <taxon>Embryophyta</taxon>
        <taxon>Tracheophyta</taxon>
        <taxon>Spermatophyta</taxon>
        <taxon>Magnoliopsida</taxon>
        <taxon>eudicotyledons</taxon>
        <taxon>Gunneridae</taxon>
        <taxon>Pentapetalae</taxon>
        <taxon>rosids</taxon>
        <taxon>malvids</taxon>
        <taxon>Malvales</taxon>
        <taxon>Malvaceae</taxon>
        <taxon>Grewioideae</taxon>
        <taxon>Apeibeae</taxon>
        <taxon>Corchorus</taxon>
    </lineage>
</organism>
<keyword evidence="3" id="KW-1185">Reference proteome</keyword>
<reference evidence="3" key="1">
    <citation type="submission" date="2013-09" db="EMBL/GenBank/DDBJ databases">
        <title>Corchorus olitorius genome sequencing.</title>
        <authorList>
            <person name="Alam M."/>
            <person name="Haque M.S."/>
            <person name="Islam M.S."/>
            <person name="Emdad E.M."/>
            <person name="Islam M.M."/>
            <person name="Ahmed B."/>
            <person name="Halim A."/>
            <person name="Hossen Q.M.M."/>
            <person name="Hossain M.Z."/>
            <person name="Ahmed R."/>
            <person name="Khan M.M."/>
            <person name="Islam R."/>
            <person name="Rashid M.M."/>
            <person name="Khan S.A."/>
            <person name="Rahman M.S."/>
            <person name="Alam M."/>
            <person name="Yahiya A.S."/>
            <person name="Khan M.S."/>
            <person name="Azam M.S."/>
            <person name="Haque T."/>
            <person name="Lashkar M.Z.H."/>
            <person name="Akhand A.I."/>
            <person name="Morshed G."/>
            <person name="Roy S."/>
            <person name="Uddin K.S."/>
            <person name="Rabeya T."/>
            <person name="Hossain A.S."/>
            <person name="Chowdhury A."/>
            <person name="Snigdha A.R."/>
            <person name="Mortoza M.S."/>
            <person name="Matin S.A."/>
            <person name="Hoque S.M.E."/>
            <person name="Islam M.K."/>
            <person name="Roy D.K."/>
            <person name="Haider R."/>
            <person name="Moosa M.M."/>
            <person name="Elias S.M."/>
            <person name="Hasan A.M."/>
            <person name="Jahan S."/>
            <person name="Shafiuddin M."/>
            <person name="Mahmood N."/>
            <person name="Shommy N.S."/>
        </authorList>
    </citation>
    <scope>NUCLEOTIDE SEQUENCE [LARGE SCALE GENOMIC DNA]</scope>
    <source>
        <strain evidence="3">cv. O-4</strain>
    </source>
</reference>
<accession>A0A1R3J598</accession>
<dbReference type="Proteomes" id="UP000187203">
    <property type="component" value="Unassembled WGS sequence"/>
</dbReference>
<comment type="caution">
    <text evidence="2">The sequence shown here is derived from an EMBL/GenBank/DDBJ whole genome shotgun (WGS) entry which is preliminary data.</text>
</comment>
<gene>
    <name evidence="2" type="ORF">COLO4_19427</name>
</gene>
<evidence type="ECO:0000313" key="2">
    <source>
        <dbReference type="EMBL" id="OMO90025.1"/>
    </source>
</evidence>
<sequence length="127" mass="13475">MYRLSHSIDPNLCETLGSSAGNSVNEEKRKSLASKAVFFVLITVTGGVVLVLLMTYLSTMVAAGTGGVSADQDIVRASVLGMADEILPSIPKEHHNSLLILLHLSTGFEATQKGFTLKFILNIPSSA</sequence>